<keyword evidence="1" id="KW-0812">Transmembrane</keyword>
<name>A0A5B0WPU7_9GAMM</name>
<dbReference type="PANTHER" id="PTHR38602">
    <property type="entry name" value="INNER MEMBRANE PROTEIN-RELATED"/>
    <property type="match status" value="1"/>
</dbReference>
<gene>
    <name evidence="2" type="ORF">F0M18_17320</name>
</gene>
<proteinExistence type="predicted"/>
<sequence length="78" mass="8911">MGPRFFVSGRFWGAILDFWQVFPAALALVLIIEGLMPFISPNHWRNMLALVAQMDDRVIRRIGFGSMMLGVILLYLVN</sequence>
<accession>A0A5B0WPU7</accession>
<evidence type="ECO:0000313" key="2">
    <source>
        <dbReference type="EMBL" id="KAA1188963.1"/>
    </source>
</evidence>
<comment type="caution">
    <text evidence="2">The sequence shown here is derived from an EMBL/GenBank/DDBJ whole genome shotgun (WGS) entry which is preliminary data.</text>
</comment>
<keyword evidence="1" id="KW-0472">Membrane</keyword>
<protein>
    <submittedName>
        <fullName evidence="2">DUF2065 domain-containing protein</fullName>
    </submittedName>
</protein>
<organism evidence="2 3">
    <name type="scientific">Pseudohalioglobus sediminis</name>
    <dbReference type="NCBI Taxonomy" id="2606449"/>
    <lineage>
        <taxon>Bacteria</taxon>
        <taxon>Pseudomonadati</taxon>
        <taxon>Pseudomonadota</taxon>
        <taxon>Gammaproteobacteria</taxon>
        <taxon>Cellvibrionales</taxon>
        <taxon>Halieaceae</taxon>
        <taxon>Pseudohalioglobus</taxon>
    </lineage>
</organism>
<dbReference type="AlphaFoldDB" id="A0A5B0WPU7"/>
<keyword evidence="1" id="KW-1133">Transmembrane helix</keyword>
<keyword evidence="3" id="KW-1185">Reference proteome</keyword>
<dbReference type="Pfam" id="PF09838">
    <property type="entry name" value="DUF2065"/>
    <property type="match status" value="1"/>
</dbReference>
<feature type="transmembrane region" description="Helical" evidence="1">
    <location>
        <begin position="58"/>
        <end position="77"/>
    </location>
</feature>
<reference evidence="2 3" key="1">
    <citation type="submission" date="2019-09" db="EMBL/GenBank/DDBJ databases">
        <authorList>
            <person name="Chen X.-Y."/>
        </authorList>
    </citation>
    <scope>NUCLEOTIDE SEQUENCE [LARGE SCALE GENOMIC DNA]</scope>
    <source>
        <strain evidence="2 3">NY5</strain>
    </source>
</reference>
<dbReference type="Proteomes" id="UP000323708">
    <property type="component" value="Unassembled WGS sequence"/>
</dbReference>
<dbReference type="EMBL" id="VTUX01000009">
    <property type="protein sequence ID" value="KAA1188963.1"/>
    <property type="molecule type" value="Genomic_DNA"/>
</dbReference>
<feature type="transmembrane region" description="Helical" evidence="1">
    <location>
        <begin position="20"/>
        <end position="38"/>
    </location>
</feature>
<dbReference type="PANTHER" id="PTHR38602:SF1">
    <property type="entry name" value="INNER MEMBRANE PROTEIN"/>
    <property type="match status" value="1"/>
</dbReference>
<dbReference type="InterPro" id="IPR019201">
    <property type="entry name" value="DUF2065"/>
</dbReference>
<evidence type="ECO:0000313" key="3">
    <source>
        <dbReference type="Proteomes" id="UP000323708"/>
    </source>
</evidence>
<evidence type="ECO:0000256" key="1">
    <source>
        <dbReference type="SAM" id="Phobius"/>
    </source>
</evidence>